<dbReference type="OMA" id="KSHIAFG"/>
<dbReference type="InParanoid" id="H3ADK5"/>
<feature type="region of interest" description="Disordered" evidence="1">
    <location>
        <begin position="688"/>
        <end position="726"/>
    </location>
</feature>
<dbReference type="EMBL" id="AFYH01087536">
    <property type="status" value="NOT_ANNOTATED_CDS"/>
    <property type="molecule type" value="Genomic_DNA"/>
</dbReference>
<dbReference type="PANTHER" id="PTHR12458">
    <property type="entry name" value="ORF PROTEIN"/>
    <property type="match status" value="1"/>
</dbReference>
<dbReference type="HOGENOM" id="CLU_017755_0_0_1"/>
<feature type="compositionally biased region" description="Basic and acidic residues" evidence="1">
    <location>
        <begin position="333"/>
        <end position="343"/>
    </location>
</feature>
<proteinExistence type="predicted"/>
<dbReference type="Proteomes" id="UP000008672">
    <property type="component" value="Unassembled WGS sequence"/>
</dbReference>
<gene>
    <name evidence="3" type="primary">CFAP20DC</name>
</gene>
<feature type="region of interest" description="Disordered" evidence="1">
    <location>
        <begin position="461"/>
        <end position="510"/>
    </location>
</feature>
<feature type="compositionally biased region" description="Low complexity" evidence="1">
    <location>
        <begin position="360"/>
        <end position="370"/>
    </location>
</feature>
<dbReference type="InterPro" id="IPR040441">
    <property type="entry name" value="CFA20/CFAP20DC"/>
</dbReference>
<dbReference type="GO" id="GO:0031514">
    <property type="term" value="C:motile cilium"/>
    <property type="evidence" value="ECO:0007669"/>
    <property type="project" value="Ensembl"/>
</dbReference>
<feature type="region of interest" description="Disordered" evidence="1">
    <location>
        <begin position="323"/>
        <end position="403"/>
    </location>
</feature>
<evidence type="ECO:0000259" key="2">
    <source>
        <dbReference type="Pfam" id="PF05018"/>
    </source>
</evidence>
<dbReference type="AlphaFoldDB" id="H3ADK5"/>
<dbReference type="EMBL" id="AFYH01087535">
    <property type="status" value="NOT_ANNOTATED_CDS"/>
    <property type="molecule type" value="Genomic_DNA"/>
</dbReference>
<reference evidence="3" key="3">
    <citation type="submission" date="2025-09" db="UniProtKB">
        <authorList>
            <consortium name="Ensembl"/>
        </authorList>
    </citation>
    <scope>IDENTIFICATION</scope>
</reference>
<keyword evidence="4" id="KW-1185">Reference proteome</keyword>
<feature type="compositionally biased region" description="Low complexity" evidence="1">
    <location>
        <begin position="688"/>
        <end position="701"/>
    </location>
</feature>
<dbReference type="EMBL" id="AFYH01087540">
    <property type="status" value="NOT_ANNOTATED_CDS"/>
    <property type="molecule type" value="Genomic_DNA"/>
</dbReference>
<dbReference type="EMBL" id="AFYH01087537">
    <property type="status" value="NOT_ANNOTATED_CDS"/>
    <property type="molecule type" value="Genomic_DNA"/>
</dbReference>
<dbReference type="InterPro" id="IPR007714">
    <property type="entry name" value="CFA20_dom"/>
</dbReference>
<dbReference type="EMBL" id="AFYH01087542">
    <property type="status" value="NOT_ANNOTATED_CDS"/>
    <property type="molecule type" value="Genomic_DNA"/>
</dbReference>
<evidence type="ECO:0000313" key="4">
    <source>
        <dbReference type="Proteomes" id="UP000008672"/>
    </source>
</evidence>
<feature type="compositionally biased region" description="Polar residues" evidence="1">
    <location>
        <begin position="377"/>
        <end position="392"/>
    </location>
</feature>
<reference evidence="4" key="1">
    <citation type="submission" date="2011-08" db="EMBL/GenBank/DDBJ databases">
        <title>The draft genome of Latimeria chalumnae.</title>
        <authorList>
            <person name="Di Palma F."/>
            <person name="Alfoldi J."/>
            <person name="Johnson J."/>
            <person name="Berlin A."/>
            <person name="Gnerre S."/>
            <person name="Jaffe D."/>
            <person name="MacCallum I."/>
            <person name="Young S."/>
            <person name="Walker B.J."/>
            <person name="Lander E."/>
            <person name="Lindblad-Toh K."/>
        </authorList>
    </citation>
    <scope>NUCLEOTIDE SEQUENCE [LARGE SCALE GENOMIC DNA]</scope>
    <source>
        <strain evidence="4">Wild caught</strain>
    </source>
</reference>
<sequence>SYSRLSQGGQFVEIFSAQGKVPGAKWKLCGSPSAIWKDFDKEVKSFVYVLEGSSQTNKMQLPKDSKQTLGLIQRYLVLQIFVPLGQDFSAELLLTDLGNIKRRLYLSTVHKELSATPLHAKIPLSFVKRKIWCNLGIDLVSFTSEIFKGAVFQSLDGIVVSANCKLRKIFTMKLQPQETAEEDGLWTISIKRITDAVNRVSFIVLALVRIPVILLGFETMPCSYRDQKMHHLGQVRGVSYQIYSKASARSLIFGYPCCTERSQHLDISDISFKLLKNRGNILKTNRAAQKKHIVHTKFNSTIRSVSDHSSLFLNLALPETTPSHHLFPPHPHPPRETSEDRNSNKRRLCIRSASKERSGLNDGKNLINNNNDHKSEQILSSVSQPDTQQLHESTPPPKKVNMHLSDEWQFPDNLVDSFHSDSILQTSDYLQPSSTDFNHLSDYEDEECDPQIKLQEVFTYSSRPRSAPHGKSQNKSAEGITAPLDSDEKEERQGARMEDDFHRSDSSEELHHKVLRTSSPRVSPNALLQPRSSSQMITVQTDFGSSGGLNENGPTEAIASRTQGSPLKKAEVDKVETSFIPTPSLSPTGSRPQFSVEIPDIRKRPQDVEIRQLGTSLNRKSLREIQRDGTRMAAEKSEYDWKNYQPTRMSASELHMLASLQRQQMEELEDDEHSHGLSASQIDNCNVSISTSSDDTTTWTSCLPPPVNQGHHYQKEMNPLSHSNPR</sequence>
<protein>
    <submittedName>
        <fullName evidence="3">CFAP20 domain containing</fullName>
    </submittedName>
</protein>
<dbReference type="Pfam" id="PF05018">
    <property type="entry name" value="CFA20_dom"/>
    <property type="match status" value="1"/>
</dbReference>
<feature type="compositionally biased region" description="Basic and acidic residues" evidence="1">
    <location>
        <begin position="489"/>
        <end position="510"/>
    </location>
</feature>
<dbReference type="EMBL" id="AFYH01087541">
    <property type="status" value="NOT_ANNOTATED_CDS"/>
    <property type="molecule type" value="Genomic_DNA"/>
</dbReference>
<evidence type="ECO:0000313" key="3">
    <source>
        <dbReference type="Ensembl" id="ENSLACP00000007726.1"/>
    </source>
</evidence>
<feature type="domain" description="CFA20" evidence="2">
    <location>
        <begin position="10"/>
        <end position="173"/>
    </location>
</feature>
<organism evidence="3 4">
    <name type="scientific">Latimeria chalumnae</name>
    <name type="common">Coelacanth</name>
    <dbReference type="NCBI Taxonomy" id="7897"/>
    <lineage>
        <taxon>Eukaryota</taxon>
        <taxon>Metazoa</taxon>
        <taxon>Chordata</taxon>
        <taxon>Craniata</taxon>
        <taxon>Vertebrata</taxon>
        <taxon>Euteleostomi</taxon>
        <taxon>Coelacanthiformes</taxon>
        <taxon>Coelacanthidae</taxon>
        <taxon>Latimeria</taxon>
    </lineage>
</organism>
<dbReference type="GeneTree" id="ENSGT00390000005497"/>
<accession>H3ADK5</accession>
<dbReference type="FunCoup" id="H3ADK5">
    <property type="interactions" value="39"/>
</dbReference>
<dbReference type="EMBL" id="AFYH01087539">
    <property type="status" value="NOT_ANNOTATED_CDS"/>
    <property type="molecule type" value="Genomic_DNA"/>
</dbReference>
<dbReference type="Ensembl" id="ENSLACT00000007790.1">
    <property type="protein sequence ID" value="ENSLACP00000007726.1"/>
    <property type="gene ID" value="ENSLACG00000006842.1"/>
</dbReference>
<reference evidence="3" key="2">
    <citation type="submission" date="2025-08" db="UniProtKB">
        <authorList>
            <consortium name="Ensembl"/>
        </authorList>
    </citation>
    <scope>IDENTIFICATION</scope>
</reference>
<dbReference type="EMBL" id="AFYH01087538">
    <property type="status" value="NOT_ANNOTATED_CDS"/>
    <property type="molecule type" value="Genomic_DNA"/>
</dbReference>
<dbReference type="eggNOG" id="KOG3213">
    <property type="taxonomic scope" value="Eukaryota"/>
</dbReference>
<evidence type="ECO:0000256" key="1">
    <source>
        <dbReference type="SAM" id="MobiDB-lite"/>
    </source>
</evidence>
<dbReference type="STRING" id="7897.ENSLACP00000007726"/>
<dbReference type="EMBL" id="AFYH01087543">
    <property type="status" value="NOT_ANNOTATED_CDS"/>
    <property type="molecule type" value="Genomic_DNA"/>
</dbReference>
<name>H3ADK5_LATCH</name>